<evidence type="ECO:0000313" key="1">
    <source>
        <dbReference type="EMBL" id="CAA9226149.1"/>
    </source>
</evidence>
<proteinExistence type="predicted"/>
<protein>
    <submittedName>
        <fullName evidence="1">Uncharacterized protein</fullName>
    </submittedName>
</protein>
<organism evidence="1">
    <name type="scientific">uncultured Chloroflexia bacterium</name>
    <dbReference type="NCBI Taxonomy" id="1672391"/>
    <lineage>
        <taxon>Bacteria</taxon>
        <taxon>Bacillati</taxon>
        <taxon>Chloroflexota</taxon>
        <taxon>Chloroflexia</taxon>
        <taxon>environmental samples</taxon>
    </lineage>
</organism>
<dbReference type="EMBL" id="CADCTR010000216">
    <property type="protein sequence ID" value="CAA9226149.1"/>
    <property type="molecule type" value="Genomic_DNA"/>
</dbReference>
<dbReference type="AlphaFoldDB" id="A0A6J4HKR2"/>
<reference evidence="1" key="1">
    <citation type="submission" date="2020-02" db="EMBL/GenBank/DDBJ databases">
        <authorList>
            <person name="Meier V. D."/>
        </authorList>
    </citation>
    <scope>NUCLEOTIDE SEQUENCE</scope>
    <source>
        <strain evidence="1">AVDCRST_MAG93</strain>
    </source>
</reference>
<accession>A0A6J4HKR2</accession>
<gene>
    <name evidence="1" type="ORF">AVDCRST_MAG93-669</name>
</gene>
<sequence length="59" mass="6502">MSSDEGLAVNLDLVVAGQQKLFYAPEEFRITIFVHMPFSMILVHPQLKPGMGRRGGSLA</sequence>
<name>A0A6J4HKR2_9CHLR</name>